<reference evidence="4" key="1">
    <citation type="submission" date="2017-02" db="UniProtKB">
        <authorList>
            <consortium name="WormBaseParasite"/>
        </authorList>
    </citation>
    <scope>IDENTIFICATION</scope>
</reference>
<keyword evidence="2" id="KW-0812">Transmembrane</keyword>
<evidence type="ECO:0000256" key="2">
    <source>
        <dbReference type="SAM" id="Phobius"/>
    </source>
</evidence>
<evidence type="ECO:0000313" key="3">
    <source>
        <dbReference type="Proteomes" id="UP000046392"/>
    </source>
</evidence>
<feature type="transmembrane region" description="Helical" evidence="2">
    <location>
        <begin position="7"/>
        <end position="25"/>
    </location>
</feature>
<accession>A0A0N5BCI9</accession>
<feature type="transmembrane region" description="Helical" evidence="2">
    <location>
        <begin position="500"/>
        <end position="523"/>
    </location>
</feature>
<evidence type="ECO:0000313" key="4">
    <source>
        <dbReference type="WBParaSite" id="SPAL_0000373500.1"/>
    </source>
</evidence>
<dbReference type="AlphaFoldDB" id="A0A0N5BCI9"/>
<dbReference type="Proteomes" id="UP000046392">
    <property type="component" value="Unplaced"/>
</dbReference>
<proteinExistence type="predicted"/>
<keyword evidence="3" id="KW-1185">Reference proteome</keyword>
<evidence type="ECO:0000256" key="1">
    <source>
        <dbReference type="SAM" id="MobiDB-lite"/>
    </source>
</evidence>
<keyword evidence="2" id="KW-0472">Membrane</keyword>
<dbReference type="WBParaSite" id="SPAL_0000373500.1">
    <property type="protein sequence ID" value="SPAL_0000373500.1"/>
    <property type="gene ID" value="SPAL_0000373500"/>
</dbReference>
<feature type="region of interest" description="Disordered" evidence="1">
    <location>
        <begin position="538"/>
        <end position="557"/>
    </location>
</feature>
<organism evidence="3 4">
    <name type="scientific">Strongyloides papillosus</name>
    <name type="common">Intestinal threadworm</name>
    <dbReference type="NCBI Taxonomy" id="174720"/>
    <lineage>
        <taxon>Eukaryota</taxon>
        <taxon>Metazoa</taxon>
        <taxon>Ecdysozoa</taxon>
        <taxon>Nematoda</taxon>
        <taxon>Chromadorea</taxon>
        <taxon>Rhabditida</taxon>
        <taxon>Tylenchina</taxon>
        <taxon>Panagrolaimomorpha</taxon>
        <taxon>Strongyloidoidea</taxon>
        <taxon>Strongyloididae</taxon>
        <taxon>Strongyloides</taxon>
    </lineage>
</organism>
<keyword evidence="2" id="KW-1133">Transmembrane helix</keyword>
<sequence length="578" mass="66953">MAKLSYIYLTFIIHACILFGLITSLDLLRAEDYHLEYWRYSGDDYSYWFHFVGERQNNMNFKVDGYNLTKPLILYRLHVKRDFLIDRKYDGEMRIFLKNIPANKYETNKLKPKEYILRNGEKVYQYDALSCNLYKCRIGAFYYCSYGTYILFPFCKNAPEAKDFIYMGFTKSHEYDNLVLKLIPKSNTNKNIFSIAVCPGPSWLPQSSNSEYIPTWENNVTTLEFKNPSRVYFLKYAYCHNIGSKTFVKCGKLKQMFMPSIDVGYQCDDYNNEKANFIHNHKEKTSVASLSGNKLICKDTMLYESKLGVIAFLPPGNQYHKIDEFSIEKLVNQTNLYAGHRLHILNTQDFFDLGSNIESSFGYIMNYEAKCSVPTISATLRLKIDDNVQGFDSKIDQKFGRKDIYTLFSGEIKKASIGCHIVLDEMKYRTFKDFYGLRYSTSLTMFDETTEKYITVDGVKNLVSNRIYKCILITKGNNSKIKKPDYIKETEFIIVLTGEYFYWIIFGVFILITALLIAGLVIYKKLQLKKRKTDISLSTSSSMSSSQSTSKSSTVVSEVSNVPIIQNKNVATKSRKMS</sequence>
<protein>
    <submittedName>
        <fullName evidence="4">EGF-like domain-containing protein</fullName>
    </submittedName>
</protein>
<name>A0A0N5BCI9_STREA</name>